<evidence type="ECO:0000256" key="2">
    <source>
        <dbReference type="SAM" id="SignalP"/>
    </source>
</evidence>
<feature type="region of interest" description="Disordered" evidence="1">
    <location>
        <begin position="424"/>
        <end position="454"/>
    </location>
</feature>
<dbReference type="OrthoDB" id="5971789at2"/>
<dbReference type="AlphaFoldDB" id="A0A318JJD2"/>
<feature type="chain" id="PRO_5016259205" evidence="2">
    <location>
        <begin position="33"/>
        <end position="463"/>
    </location>
</feature>
<evidence type="ECO:0000313" key="3">
    <source>
        <dbReference type="EMBL" id="PXX47202.1"/>
    </source>
</evidence>
<feature type="region of interest" description="Disordered" evidence="1">
    <location>
        <begin position="159"/>
        <end position="179"/>
    </location>
</feature>
<organism evidence="3 4">
    <name type="scientific">Undibacterium pigrum</name>
    <dbReference type="NCBI Taxonomy" id="401470"/>
    <lineage>
        <taxon>Bacteria</taxon>
        <taxon>Pseudomonadati</taxon>
        <taxon>Pseudomonadota</taxon>
        <taxon>Betaproteobacteria</taxon>
        <taxon>Burkholderiales</taxon>
        <taxon>Oxalobacteraceae</taxon>
        <taxon>Undibacterium</taxon>
    </lineage>
</organism>
<dbReference type="EMBL" id="QJKB01000001">
    <property type="protein sequence ID" value="PXX47202.1"/>
    <property type="molecule type" value="Genomic_DNA"/>
</dbReference>
<dbReference type="Proteomes" id="UP000247792">
    <property type="component" value="Unassembled WGS sequence"/>
</dbReference>
<keyword evidence="2" id="KW-0732">Signal</keyword>
<dbReference type="RefSeq" id="WP_110253602.1">
    <property type="nucleotide sequence ID" value="NZ_QJKB01000001.1"/>
</dbReference>
<name>A0A318JJD2_9BURK</name>
<comment type="caution">
    <text evidence="3">The sequence shown here is derived from an EMBL/GenBank/DDBJ whole genome shotgun (WGS) entry which is preliminary data.</text>
</comment>
<feature type="region of interest" description="Disordered" evidence="1">
    <location>
        <begin position="32"/>
        <end position="54"/>
    </location>
</feature>
<evidence type="ECO:0000313" key="4">
    <source>
        <dbReference type="Proteomes" id="UP000247792"/>
    </source>
</evidence>
<feature type="signal peptide" evidence="2">
    <location>
        <begin position="1"/>
        <end position="32"/>
    </location>
</feature>
<sequence>MKILVARKPGTYPLLTQLICCSLLGLPLTATSQSKPTASAQTKTAPAKTGTTSAQISNPPIALAYIDLATNASDMPSGMASAQSGGFLGALGGMARGDSAGNNRGNVFGNTHSMGFASGRFMDVSVFTSKNTALTDASQMLPPGMNLGDSLKLIAPLPDKPVTYTPTEESPSDPSYEKPKGKISIYWGCGETVRPGQPRTLDAAKATPEDYAKFFVMRGKLTKGARSQPGNPAWPNKADDRKVPDNASLVGQHQFVGNGIPESFKLNLGPGHDLMAAIDLVQTRKDGGVSLEWKTIPNARGYFISVMGGQSGKGDSSEVIVWTSSELPDFGFGLVDYQANADVDRWLNEKVILPANTSKCDVPKGIFGEQGAGMLRMIAYGSDAYFAYPPRPVDSKVAWEPDWQTKLRMKSTYSSILGGMGDMAGMGGRRNNNTSQVEPQQRPEQKEEPKVKATDVLKGLLGF</sequence>
<keyword evidence="4" id="KW-1185">Reference proteome</keyword>
<accession>A0A318JJD2</accession>
<proteinExistence type="predicted"/>
<feature type="compositionally biased region" description="Basic and acidic residues" evidence="1">
    <location>
        <begin position="441"/>
        <end position="454"/>
    </location>
</feature>
<evidence type="ECO:0000256" key="1">
    <source>
        <dbReference type="SAM" id="MobiDB-lite"/>
    </source>
</evidence>
<protein>
    <submittedName>
        <fullName evidence="3">Uncharacterized protein</fullName>
    </submittedName>
</protein>
<feature type="region of interest" description="Disordered" evidence="1">
    <location>
        <begin position="222"/>
        <end position="244"/>
    </location>
</feature>
<gene>
    <name evidence="3" type="ORF">DFR42_101779</name>
</gene>
<feature type="compositionally biased region" description="Polar residues" evidence="1">
    <location>
        <begin position="164"/>
        <end position="173"/>
    </location>
</feature>
<reference evidence="3 4" key="1">
    <citation type="submission" date="2018-05" db="EMBL/GenBank/DDBJ databases">
        <title>Genomic Encyclopedia of Type Strains, Phase IV (KMG-IV): sequencing the most valuable type-strain genomes for metagenomic binning, comparative biology and taxonomic classification.</title>
        <authorList>
            <person name="Goeker M."/>
        </authorList>
    </citation>
    <scope>NUCLEOTIDE SEQUENCE [LARGE SCALE GENOMIC DNA]</scope>
    <source>
        <strain evidence="3 4">DSM 19792</strain>
    </source>
</reference>